<name>A0A8J8PDH5_9EURY</name>
<dbReference type="EMBL" id="RKLU01000001">
    <property type="protein sequence ID" value="TQQ83376.1"/>
    <property type="molecule type" value="Genomic_DNA"/>
</dbReference>
<evidence type="ECO:0000259" key="1">
    <source>
        <dbReference type="Pfam" id="PF00534"/>
    </source>
</evidence>
<dbReference type="Proteomes" id="UP000705823">
    <property type="component" value="Unassembled WGS sequence"/>
</dbReference>
<dbReference type="InterPro" id="IPR001296">
    <property type="entry name" value="Glyco_trans_1"/>
</dbReference>
<evidence type="ECO:0000313" key="3">
    <source>
        <dbReference type="EMBL" id="TQQ83376.1"/>
    </source>
</evidence>
<protein>
    <submittedName>
        <fullName evidence="3">Glycosyltransferase</fullName>
    </submittedName>
</protein>
<sequence length="381" mass="42969">MSEKIAIAHDHFPQIGGAERVALKLANIFDATIYTSYTDENVTVDDVPVYTLFNGSILSRLIKRRGRIGTLVQKFYYQLGWSQATELAEYDIVIQSGSAPMWYVPPDDQVIVRYVHTPPRSVYSKFQDNGKSLPVSLFTLYLRAMRTHTVPYAERYVANSELVARRIRKYWGVPTDAITVVYPPVDVTGYKPSAGKEYYVAVSRLVDHKRFKPIIKAFANLPSKELRIVGDGPERDTLEQQAKEHENIRFEGYVSERKKQSLLSNAKASMYNALNEDFGIVPIESWAAGTPVIGVSDGFTQYQIQDGKTGILFARAKTPELTAANIQDAVRRFESEGIESTPADLHQQAKKFSSERFTKRMQQVVAEVKDEAAIKPAFLQN</sequence>
<dbReference type="GO" id="GO:0016757">
    <property type="term" value="F:glycosyltransferase activity"/>
    <property type="evidence" value="ECO:0007669"/>
    <property type="project" value="InterPro"/>
</dbReference>
<reference evidence="3" key="1">
    <citation type="submission" date="2019-02" db="EMBL/GenBank/DDBJ databases">
        <title>Halonotius sp. a new haloarchaeum isolated from saline soil.</title>
        <authorList>
            <person name="Duran-Viseras A."/>
            <person name="Sanchez-Porro C."/>
            <person name="Ventosa A."/>
        </authorList>
    </citation>
    <scope>NUCLEOTIDE SEQUENCE</scope>
    <source>
        <strain evidence="3">F15B</strain>
    </source>
</reference>
<evidence type="ECO:0000259" key="2">
    <source>
        <dbReference type="Pfam" id="PF13439"/>
    </source>
</evidence>
<dbReference type="InterPro" id="IPR028098">
    <property type="entry name" value="Glyco_trans_4-like_N"/>
</dbReference>
<dbReference type="RefSeq" id="WP_142978282.1">
    <property type="nucleotide sequence ID" value="NZ_RKLU01000001.1"/>
</dbReference>
<dbReference type="Pfam" id="PF13439">
    <property type="entry name" value="Glyco_transf_4"/>
    <property type="match status" value="1"/>
</dbReference>
<keyword evidence="4" id="KW-1185">Reference proteome</keyword>
<dbReference type="PANTHER" id="PTHR12526:SF584">
    <property type="entry name" value="GLYCOSYLTRANSFERASE"/>
    <property type="match status" value="1"/>
</dbReference>
<organism evidence="3 4">
    <name type="scientific">Halonotius terrestris</name>
    <dbReference type="NCBI Taxonomy" id="2487750"/>
    <lineage>
        <taxon>Archaea</taxon>
        <taxon>Methanobacteriati</taxon>
        <taxon>Methanobacteriota</taxon>
        <taxon>Stenosarchaea group</taxon>
        <taxon>Halobacteria</taxon>
        <taxon>Halobacteriales</taxon>
        <taxon>Haloferacaceae</taxon>
        <taxon>Halonotius</taxon>
    </lineage>
</organism>
<dbReference type="AlphaFoldDB" id="A0A8J8PDH5"/>
<dbReference type="SUPFAM" id="SSF53756">
    <property type="entry name" value="UDP-Glycosyltransferase/glycogen phosphorylase"/>
    <property type="match status" value="1"/>
</dbReference>
<gene>
    <name evidence="3" type="ORF">EGH24_00840</name>
</gene>
<dbReference type="Pfam" id="PF00534">
    <property type="entry name" value="Glycos_transf_1"/>
    <property type="match status" value="1"/>
</dbReference>
<dbReference type="Gene3D" id="3.40.50.2000">
    <property type="entry name" value="Glycogen Phosphorylase B"/>
    <property type="match status" value="2"/>
</dbReference>
<dbReference type="PANTHER" id="PTHR12526">
    <property type="entry name" value="GLYCOSYLTRANSFERASE"/>
    <property type="match status" value="1"/>
</dbReference>
<proteinExistence type="predicted"/>
<comment type="caution">
    <text evidence="3">The sequence shown here is derived from an EMBL/GenBank/DDBJ whole genome shotgun (WGS) entry which is preliminary data.</text>
</comment>
<dbReference type="OrthoDB" id="132546at2157"/>
<accession>A0A8J8PDH5</accession>
<feature type="domain" description="Glycosyl transferase family 1" evidence="1">
    <location>
        <begin position="195"/>
        <end position="350"/>
    </location>
</feature>
<feature type="domain" description="Glycosyltransferase subfamily 4-like N-terminal" evidence="2">
    <location>
        <begin position="50"/>
        <end position="187"/>
    </location>
</feature>
<evidence type="ECO:0000313" key="4">
    <source>
        <dbReference type="Proteomes" id="UP000705823"/>
    </source>
</evidence>